<dbReference type="InParanoid" id="A0A7J8GL16"/>
<organism evidence="1 2">
    <name type="scientific">Molossus molossus</name>
    <name type="common">Pallas' mastiff bat</name>
    <name type="synonym">Vespertilio molossus</name>
    <dbReference type="NCBI Taxonomy" id="27622"/>
    <lineage>
        <taxon>Eukaryota</taxon>
        <taxon>Metazoa</taxon>
        <taxon>Chordata</taxon>
        <taxon>Craniata</taxon>
        <taxon>Vertebrata</taxon>
        <taxon>Euteleostomi</taxon>
        <taxon>Mammalia</taxon>
        <taxon>Eutheria</taxon>
        <taxon>Laurasiatheria</taxon>
        <taxon>Chiroptera</taxon>
        <taxon>Yangochiroptera</taxon>
        <taxon>Molossidae</taxon>
        <taxon>Molossus</taxon>
    </lineage>
</organism>
<dbReference type="Proteomes" id="UP000550707">
    <property type="component" value="Unassembled WGS sequence"/>
</dbReference>
<keyword evidence="2" id="KW-1185">Reference proteome</keyword>
<dbReference type="EMBL" id="JACASF010000009">
    <property type="protein sequence ID" value="KAF6460558.1"/>
    <property type="molecule type" value="Genomic_DNA"/>
</dbReference>
<protein>
    <submittedName>
        <fullName evidence="1">Uncharacterized protein</fullName>
    </submittedName>
</protein>
<gene>
    <name evidence="1" type="ORF">HJG59_011471</name>
</gene>
<accession>A0A7J8GL16</accession>
<reference evidence="1 2" key="1">
    <citation type="journal article" date="2020" name="Nature">
        <title>Six reference-quality genomes reveal evolution of bat adaptations.</title>
        <authorList>
            <person name="Jebb D."/>
            <person name="Huang Z."/>
            <person name="Pippel M."/>
            <person name="Hughes G.M."/>
            <person name="Lavrichenko K."/>
            <person name="Devanna P."/>
            <person name="Winkler S."/>
            <person name="Jermiin L.S."/>
            <person name="Skirmuntt E.C."/>
            <person name="Katzourakis A."/>
            <person name="Burkitt-Gray L."/>
            <person name="Ray D.A."/>
            <person name="Sullivan K.A.M."/>
            <person name="Roscito J.G."/>
            <person name="Kirilenko B.M."/>
            <person name="Davalos L.M."/>
            <person name="Corthals A.P."/>
            <person name="Power M.L."/>
            <person name="Jones G."/>
            <person name="Ransome R.D."/>
            <person name="Dechmann D.K.N."/>
            <person name="Locatelli A.G."/>
            <person name="Puechmaille S.J."/>
            <person name="Fedrigo O."/>
            <person name="Jarvis E.D."/>
            <person name="Hiller M."/>
            <person name="Vernes S.C."/>
            <person name="Myers E.W."/>
            <person name="Teeling E.C."/>
        </authorList>
    </citation>
    <scope>NUCLEOTIDE SEQUENCE [LARGE SCALE GENOMIC DNA]</scope>
    <source>
        <strain evidence="1">MMolMol1</strain>
        <tissue evidence="1">Muscle</tissue>
    </source>
</reference>
<evidence type="ECO:0000313" key="2">
    <source>
        <dbReference type="Proteomes" id="UP000550707"/>
    </source>
</evidence>
<sequence length="133" mass="16042">MLGHKLSFYKFKKIEIISSIFQTTMAQNYKLITIKKMQRHSNTWRLNTMLLNNEWISKEIKEKIKNFLQINENKHTTAQNLWYAAKAILREKFIALQVYFKKQEKFQIDYLTLQLKEPECKQKENPRASKGKK</sequence>
<name>A0A7J8GL16_MOLMO</name>
<proteinExistence type="predicted"/>
<dbReference type="AlphaFoldDB" id="A0A7J8GL16"/>
<dbReference type="PANTHER" id="PTHR19446">
    <property type="entry name" value="REVERSE TRANSCRIPTASES"/>
    <property type="match status" value="1"/>
</dbReference>
<evidence type="ECO:0000313" key="1">
    <source>
        <dbReference type="EMBL" id="KAF6460558.1"/>
    </source>
</evidence>
<comment type="caution">
    <text evidence="1">The sequence shown here is derived from an EMBL/GenBank/DDBJ whole genome shotgun (WGS) entry which is preliminary data.</text>
</comment>